<dbReference type="CDD" id="cd06171">
    <property type="entry name" value="Sigma70_r4"/>
    <property type="match status" value="1"/>
</dbReference>
<dbReference type="SUPFAM" id="SSF88946">
    <property type="entry name" value="Sigma2 domain of RNA polymerase sigma factors"/>
    <property type="match status" value="1"/>
</dbReference>
<feature type="domain" description="RNA polymerase sigma factor 70 region 4 type 2" evidence="6">
    <location>
        <begin position="96"/>
        <end position="147"/>
    </location>
</feature>
<comment type="caution">
    <text evidence="7">The sequence shown here is derived from an EMBL/GenBank/DDBJ whole genome shotgun (WGS) entry which is preliminary data.</text>
</comment>
<name>A0A0D8FWL9_9ACTN</name>
<evidence type="ECO:0000256" key="4">
    <source>
        <dbReference type="ARBA" id="ARBA00023163"/>
    </source>
</evidence>
<dbReference type="GO" id="GO:0003677">
    <property type="term" value="F:DNA binding"/>
    <property type="evidence" value="ECO:0007669"/>
    <property type="project" value="InterPro"/>
</dbReference>
<evidence type="ECO:0000256" key="3">
    <source>
        <dbReference type="ARBA" id="ARBA00023082"/>
    </source>
</evidence>
<dbReference type="Proteomes" id="UP000032336">
    <property type="component" value="Unassembled WGS sequence"/>
</dbReference>
<gene>
    <name evidence="7" type="primary">rpoE1</name>
    <name evidence="7" type="ORF">FEAC_04400</name>
</gene>
<dbReference type="Pfam" id="PF08281">
    <property type="entry name" value="Sigma70_r4_2"/>
    <property type="match status" value="1"/>
</dbReference>
<keyword evidence="2" id="KW-0805">Transcription regulation</keyword>
<evidence type="ECO:0000259" key="6">
    <source>
        <dbReference type="Pfam" id="PF08281"/>
    </source>
</evidence>
<keyword evidence="3" id="KW-0731">Sigma factor</keyword>
<dbReference type="SUPFAM" id="SSF88659">
    <property type="entry name" value="Sigma3 and sigma4 domains of RNA polymerase sigma factors"/>
    <property type="match status" value="1"/>
</dbReference>
<proteinExistence type="inferred from homology"/>
<dbReference type="Pfam" id="PF04542">
    <property type="entry name" value="Sigma70_r2"/>
    <property type="match status" value="1"/>
</dbReference>
<evidence type="ECO:0000313" key="7">
    <source>
        <dbReference type="EMBL" id="KJE77693.1"/>
    </source>
</evidence>
<sequence>MTQRASAALAMRILGDAESVGDVLQDAYLNVYRSLERFRGDSKYETWVYRIVVNSALGHLRARNRLTNRECSLEVCSPTVAVSREDPNESTAAAVDLIALLDKVPESTRELLVMRYGMGYSVRMIADVSSQTEANVKVRLYRARKQLALLFAQEASVSSAEGANHGDPLISW</sequence>
<organism evidence="7 8">
    <name type="scientific">Ferrimicrobium acidiphilum DSM 19497</name>
    <dbReference type="NCBI Taxonomy" id="1121877"/>
    <lineage>
        <taxon>Bacteria</taxon>
        <taxon>Bacillati</taxon>
        <taxon>Actinomycetota</taxon>
        <taxon>Acidimicrobiia</taxon>
        <taxon>Acidimicrobiales</taxon>
        <taxon>Acidimicrobiaceae</taxon>
        <taxon>Ferrimicrobium</taxon>
    </lineage>
</organism>
<evidence type="ECO:0000259" key="5">
    <source>
        <dbReference type="Pfam" id="PF04542"/>
    </source>
</evidence>
<dbReference type="PANTHER" id="PTHR43133">
    <property type="entry name" value="RNA POLYMERASE ECF-TYPE SIGMA FACTO"/>
    <property type="match status" value="1"/>
</dbReference>
<dbReference type="InterPro" id="IPR013249">
    <property type="entry name" value="RNA_pol_sigma70_r4_t2"/>
</dbReference>
<dbReference type="eggNOG" id="COG1595">
    <property type="taxonomic scope" value="Bacteria"/>
</dbReference>
<dbReference type="Gene3D" id="1.10.1740.10">
    <property type="match status" value="1"/>
</dbReference>
<dbReference type="InterPro" id="IPR014284">
    <property type="entry name" value="RNA_pol_sigma-70_dom"/>
</dbReference>
<evidence type="ECO:0000313" key="8">
    <source>
        <dbReference type="Proteomes" id="UP000032336"/>
    </source>
</evidence>
<dbReference type="EMBL" id="JXUW01000003">
    <property type="protein sequence ID" value="KJE77693.1"/>
    <property type="molecule type" value="Genomic_DNA"/>
</dbReference>
<evidence type="ECO:0000256" key="1">
    <source>
        <dbReference type="ARBA" id="ARBA00010641"/>
    </source>
</evidence>
<dbReference type="GO" id="GO:0006352">
    <property type="term" value="P:DNA-templated transcription initiation"/>
    <property type="evidence" value="ECO:0007669"/>
    <property type="project" value="InterPro"/>
</dbReference>
<dbReference type="InterPro" id="IPR013324">
    <property type="entry name" value="RNA_pol_sigma_r3/r4-like"/>
</dbReference>
<protein>
    <submittedName>
        <fullName evidence="7">ECF RNA polymerase sigma-E factor</fullName>
    </submittedName>
</protein>
<dbReference type="InterPro" id="IPR039425">
    <property type="entry name" value="RNA_pol_sigma-70-like"/>
</dbReference>
<accession>A0A0D8FWL9</accession>
<keyword evidence="8" id="KW-1185">Reference proteome</keyword>
<dbReference type="STRING" id="1121877.FEAC_04400"/>
<keyword evidence="4" id="KW-0804">Transcription</keyword>
<dbReference type="NCBIfam" id="TIGR02937">
    <property type="entry name" value="sigma70-ECF"/>
    <property type="match status" value="1"/>
</dbReference>
<dbReference type="GO" id="GO:0016987">
    <property type="term" value="F:sigma factor activity"/>
    <property type="evidence" value="ECO:0007669"/>
    <property type="project" value="UniProtKB-KW"/>
</dbReference>
<dbReference type="InterPro" id="IPR013325">
    <property type="entry name" value="RNA_pol_sigma_r2"/>
</dbReference>
<dbReference type="Gene3D" id="1.10.10.10">
    <property type="entry name" value="Winged helix-like DNA-binding domain superfamily/Winged helix DNA-binding domain"/>
    <property type="match status" value="1"/>
</dbReference>
<dbReference type="OrthoDB" id="5244716at2"/>
<reference evidence="7 8" key="1">
    <citation type="submission" date="2015-01" db="EMBL/GenBank/DDBJ databases">
        <title>Draft genome of the acidophilic iron oxidizer Ferrimicrobium acidiphilum strain T23.</title>
        <authorList>
            <person name="Poehlein A."/>
            <person name="Eisen S."/>
            <person name="Schloemann M."/>
            <person name="Johnson B.D."/>
            <person name="Daniel R."/>
            <person name="Muehling M."/>
        </authorList>
    </citation>
    <scope>NUCLEOTIDE SEQUENCE [LARGE SCALE GENOMIC DNA]</scope>
    <source>
        <strain evidence="7 8">T23</strain>
    </source>
</reference>
<evidence type="ECO:0000256" key="2">
    <source>
        <dbReference type="ARBA" id="ARBA00023015"/>
    </source>
</evidence>
<feature type="domain" description="RNA polymerase sigma-70 region 2" evidence="5">
    <location>
        <begin position="7"/>
        <end position="65"/>
    </location>
</feature>
<dbReference type="InterPro" id="IPR036388">
    <property type="entry name" value="WH-like_DNA-bd_sf"/>
</dbReference>
<dbReference type="PANTHER" id="PTHR43133:SF51">
    <property type="entry name" value="RNA POLYMERASE SIGMA FACTOR"/>
    <property type="match status" value="1"/>
</dbReference>
<dbReference type="InterPro" id="IPR007627">
    <property type="entry name" value="RNA_pol_sigma70_r2"/>
</dbReference>
<comment type="similarity">
    <text evidence="1">Belongs to the sigma-70 factor family. ECF subfamily.</text>
</comment>
<dbReference type="AlphaFoldDB" id="A0A0D8FWL9"/>